<dbReference type="InterPro" id="IPR012675">
    <property type="entry name" value="Beta-grasp_dom_sf"/>
</dbReference>
<dbReference type="SUPFAM" id="SSF52540">
    <property type="entry name" value="P-loop containing nucleoside triphosphate hydrolases"/>
    <property type="match status" value="1"/>
</dbReference>
<evidence type="ECO:0000313" key="6">
    <source>
        <dbReference type="Proteomes" id="UP000002518"/>
    </source>
</evidence>
<dbReference type="EnsemblBacteria" id="BAA81062">
    <property type="protein sequence ID" value="BAA81062"/>
    <property type="gene ID" value="APE_2052.1"/>
</dbReference>
<evidence type="ECO:0000259" key="4">
    <source>
        <dbReference type="PROSITE" id="PS51880"/>
    </source>
</evidence>
<evidence type="ECO:0000256" key="1">
    <source>
        <dbReference type="ARBA" id="ARBA00022741"/>
    </source>
</evidence>
<dbReference type="InterPro" id="IPR031662">
    <property type="entry name" value="GTP-binding_2"/>
</dbReference>
<evidence type="ECO:0000313" key="5">
    <source>
        <dbReference type="EMBL" id="BAA81062.2"/>
    </source>
</evidence>
<dbReference type="Pfam" id="PF16897">
    <property type="entry name" value="MMR_HSR1_Xtn"/>
    <property type="match status" value="1"/>
</dbReference>
<evidence type="ECO:0000259" key="3">
    <source>
        <dbReference type="PROSITE" id="PS51710"/>
    </source>
</evidence>
<dbReference type="PIR" id="F72509">
    <property type="entry name" value="F72509"/>
</dbReference>
<dbReference type="PRINTS" id="PR00326">
    <property type="entry name" value="GTP1OBG"/>
</dbReference>
<name>Q9YA87_AERPE</name>
<dbReference type="STRING" id="272557.APE_2052.1"/>
<dbReference type="InterPro" id="IPR004095">
    <property type="entry name" value="TGS"/>
</dbReference>
<dbReference type="GO" id="GO:0005525">
    <property type="term" value="F:GTP binding"/>
    <property type="evidence" value="ECO:0007669"/>
    <property type="project" value="UniProtKB-KW"/>
</dbReference>
<organism evidence="5 6">
    <name type="scientific">Aeropyrum pernix (strain ATCC 700893 / DSM 11879 / JCM 9820 / NBRC 100138 / K1)</name>
    <dbReference type="NCBI Taxonomy" id="272557"/>
    <lineage>
        <taxon>Archaea</taxon>
        <taxon>Thermoproteota</taxon>
        <taxon>Thermoprotei</taxon>
        <taxon>Desulfurococcales</taxon>
        <taxon>Desulfurococcaceae</taxon>
        <taxon>Aeropyrum</taxon>
    </lineage>
</organism>
<gene>
    <name evidence="5" type="ordered locus">APE_2052.1</name>
</gene>
<dbReference type="KEGG" id="ape:APE_2052.1"/>
<dbReference type="SUPFAM" id="SSF81271">
    <property type="entry name" value="TGS-like"/>
    <property type="match status" value="1"/>
</dbReference>
<dbReference type="InterPro" id="IPR012676">
    <property type="entry name" value="TGS-like"/>
</dbReference>
<dbReference type="PROSITE" id="PS51710">
    <property type="entry name" value="G_OBG"/>
    <property type="match status" value="1"/>
</dbReference>
<proteinExistence type="predicted"/>
<dbReference type="AlphaFoldDB" id="Q9YA87"/>
<keyword evidence="6" id="KW-1185">Reference proteome</keyword>
<dbReference type="eggNOG" id="arCOG00358">
    <property type="taxonomic scope" value="Archaea"/>
</dbReference>
<dbReference type="PROSITE" id="PS51880">
    <property type="entry name" value="TGS"/>
    <property type="match status" value="1"/>
</dbReference>
<accession>Q9YA87</accession>
<protein>
    <submittedName>
        <fullName evidence="5">GTP-binding protein</fullName>
    </submittedName>
</protein>
<dbReference type="CDD" id="cd01666">
    <property type="entry name" value="TGS_DRG"/>
    <property type="match status" value="1"/>
</dbReference>
<dbReference type="Proteomes" id="UP000002518">
    <property type="component" value="Chromosome"/>
</dbReference>
<feature type="domain" description="TGS" evidence="4">
    <location>
        <begin position="314"/>
        <end position="388"/>
    </location>
</feature>
<dbReference type="InterPro" id="IPR045001">
    <property type="entry name" value="DRG"/>
</dbReference>
<dbReference type="PANTHER" id="PTHR43127">
    <property type="entry name" value="DEVELOPMENTALLY-REGULATED GTP-BINDING PROTEIN 2"/>
    <property type="match status" value="1"/>
</dbReference>
<reference evidence="5 6" key="1">
    <citation type="journal article" date="1999" name="DNA Res.">
        <title>Complete genome sequence of an aerobic hyper-thermophilic crenarchaeon, Aeropyrum pernix K1.</title>
        <authorList>
            <person name="Kawarabayasi Y."/>
            <person name="Hino Y."/>
            <person name="Horikawa H."/>
            <person name="Yamazaki S."/>
            <person name="Haikawa Y."/>
            <person name="Jin-no K."/>
            <person name="Takahashi M."/>
            <person name="Sekine M."/>
            <person name="Baba S."/>
            <person name="Ankai A."/>
            <person name="Kosugi H."/>
            <person name="Hosoyama A."/>
            <person name="Fukui S."/>
            <person name="Nagai Y."/>
            <person name="Nishijima K."/>
            <person name="Nakazawa H."/>
            <person name="Takamiya M."/>
            <person name="Masuda S."/>
            <person name="Funahashi T."/>
            <person name="Tanaka T."/>
            <person name="Kudoh Y."/>
            <person name="Yamazaki J."/>
            <person name="Kushida N."/>
            <person name="Oguchi A."/>
            <person name="Aoki K."/>
            <person name="Kubota K."/>
            <person name="Nakamura Y."/>
            <person name="Nomura N."/>
            <person name="Sako Y."/>
            <person name="Kikuchi H."/>
        </authorList>
    </citation>
    <scope>NUCLEOTIDE SEQUENCE [LARGE SCALE GENOMIC DNA]</scope>
    <source>
        <strain evidence="6">ATCC 700893 / DSM 11879 / JCM 9820 / NBRC 100138 / K1</strain>
    </source>
</reference>
<dbReference type="Gene3D" id="3.10.20.30">
    <property type="match status" value="1"/>
</dbReference>
<dbReference type="Pfam" id="PF02824">
    <property type="entry name" value="TGS"/>
    <property type="match status" value="1"/>
</dbReference>
<dbReference type="EMBL" id="BA000002">
    <property type="protein sequence ID" value="BAA81062.2"/>
    <property type="molecule type" value="Genomic_DNA"/>
</dbReference>
<dbReference type="InterPro" id="IPR006073">
    <property type="entry name" value="GTP-bd"/>
</dbReference>
<dbReference type="GeneID" id="1445154"/>
<dbReference type="InterPro" id="IPR027417">
    <property type="entry name" value="P-loop_NTPase"/>
</dbReference>
<sequence>MPANLPPEAKAKLAKYSDARSVEEKIQALEEFISAVPKHKGTENLLLWARRRLAELREELEEKRKRRVGGGPSFFVEKSGAGQAVLIGPPNSGKSSILAALTNAKPEVADYPFTTRMPRAGMLPYEDIQFQIVDTPPLLPGSGSSVNNRVLGLARNADAIILVFSLDDPNLVETIDAVVREVEDRGIVITRRRGLARIMKSREVTGVRIEGPGRLTDATEDDVRRLLSQYRIYNAIVYIEGDVSLDDVESAVYINLVRKPALAILNKADLPGAREAAEPAVKRLGEIGIDTIVASALRGDGLGEIAPRLFRMLDIVRVYTKQPNKEPDKDPLVLHRGSTVMDVAKHIHKDLVRRFKYARVWGKSVKYPGQRVGPEHVVEDGDIVEIHVR</sequence>
<dbReference type="FunFam" id="3.10.20.30:FF:000016">
    <property type="entry name" value="Developmentally-regulated GTP-binding protein 2"/>
    <property type="match status" value="1"/>
</dbReference>
<dbReference type="PATRIC" id="fig|272557.25.peg.1362"/>
<dbReference type="Gene3D" id="6.10.140.1070">
    <property type="match status" value="1"/>
</dbReference>
<dbReference type="Gene3D" id="3.40.50.300">
    <property type="entry name" value="P-loop containing nucleotide triphosphate hydrolases"/>
    <property type="match status" value="1"/>
</dbReference>
<dbReference type="InterPro" id="IPR031167">
    <property type="entry name" value="G_OBG"/>
</dbReference>
<dbReference type="Pfam" id="PF01926">
    <property type="entry name" value="MMR_HSR1"/>
    <property type="match status" value="1"/>
</dbReference>
<keyword evidence="2" id="KW-0342">GTP-binding</keyword>
<dbReference type="GO" id="GO:0003924">
    <property type="term" value="F:GTPase activity"/>
    <property type="evidence" value="ECO:0007669"/>
    <property type="project" value="InterPro"/>
</dbReference>
<keyword evidence="1" id="KW-0547">Nucleotide-binding</keyword>
<dbReference type="RefSeq" id="WP_010866758.1">
    <property type="nucleotide sequence ID" value="NC_000854.2"/>
</dbReference>
<evidence type="ECO:0000256" key="2">
    <source>
        <dbReference type="ARBA" id="ARBA00023134"/>
    </source>
</evidence>
<feature type="domain" description="OBG-type G" evidence="3">
    <location>
        <begin position="82"/>
        <end position="314"/>
    </location>
</feature>